<dbReference type="EMBL" id="CYSR01000031">
    <property type="protein sequence ID" value="CUI01330.1"/>
    <property type="molecule type" value="Genomic_DNA"/>
</dbReference>
<dbReference type="Gene3D" id="3.30.1050.10">
    <property type="entry name" value="SCP2 sterol-binding domain"/>
    <property type="match status" value="1"/>
</dbReference>
<protein>
    <submittedName>
        <fullName evidence="2">Putative sterol carrier protein</fullName>
    </submittedName>
</protein>
<evidence type="ECO:0000313" key="3">
    <source>
        <dbReference type="Proteomes" id="UP000051326"/>
    </source>
</evidence>
<dbReference type="InterPro" id="IPR036527">
    <property type="entry name" value="SCP2_sterol-bd_dom_sf"/>
</dbReference>
<evidence type="ECO:0000313" key="2">
    <source>
        <dbReference type="EMBL" id="CUI01330.1"/>
    </source>
</evidence>
<sequence>MALEDIAAGIRDGLTGKTFDGSLKFDCGDEGVIVLSQGDATTLDRDTDCTLRLSADNLQKLLAGKLNPMTAVMMGKIKVSGDMGVAMKLSKLID</sequence>
<dbReference type="STRING" id="1396826.PHA8399_03471"/>
<dbReference type="AlphaFoldDB" id="A0A0N7M535"/>
<proteinExistence type="predicted"/>
<reference evidence="2 3" key="1">
    <citation type="submission" date="2015-09" db="EMBL/GenBank/DDBJ databases">
        <authorList>
            <consortium name="Swine Surveillance"/>
        </authorList>
    </citation>
    <scope>NUCLEOTIDE SEQUENCE [LARGE SCALE GENOMIC DNA]</scope>
    <source>
        <strain evidence="2 3">CECT 8399</strain>
    </source>
</reference>
<evidence type="ECO:0000259" key="1">
    <source>
        <dbReference type="Pfam" id="PF02036"/>
    </source>
</evidence>
<dbReference type="Pfam" id="PF02036">
    <property type="entry name" value="SCP2"/>
    <property type="match status" value="1"/>
</dbReference>
<gene>
    <name evidence="2" type="ORF">PHA8399_03471</name>
</gene>
<dbReference type="Proteomes" id="UP000051326">
    <property type="component" value="Unassembled WGS sequence"/>
</dbReference>
<dbReference type="InterPro" id="IPR003033">
    <property type="entry name" value="SCP2_sterol-bd_dom"/>
</dbReference>
<name>A0A0N7M535_9RHOB</name>
<dbReference type="RefSeq" id="WP_058287357.1">
    <property type="nucleotide sequence ID" value="NZ_CYSR01000031.1"/>
</dbReference>
<organism evidence="2 3">
    <name type="scientific">Leisingera aquaemixtae</name>
    <dbReference type="NCBI Taxonomy" id="1396826"/>
    <lineage>
        <taxon>Bacteria</taxon>
        <taxon>Pseudomonadati</taxon>
        <taxon>Pseudomonadota</taxon>
        <taxon>Alphaproteobacteria</taxon>
        <taxon>Rhodobacterales</taxon>
        <taxon>Roseobacteraceae</taxon>
        <taxon>Leisingera</taxon>
    </lineage>
</organism>
<accession>A0A0N7M535</accession>
<dbReference type="SUPFAM" id="SSF55718">
    <property type="entry name" value="SCP-like"/>
    <property type="match status" value="1"/>
</dbReference>
<feature type="domain" description="SCP2" evidence="1">
    <location>
        <begin position="19"/>
        <end position="94"/>
    </location>
</feature>